<feature type="region of interest" description="Disordered" evidence="5">
    <location>
        <begin position="984"/>
        <end position="1005"/>
    </location>
</feature>
<dbReference type="InterPro" id="IPR011583">
    <property type="entry name" value="Chitinase_II/V-like_cat"/>
</dbReference>
<dbReference type="SUPFAM" id="SSF52743">
    <property type="entry name" value="Subtilisin-like"/>
    <property type="match status" value="2"/>
</dbReference>
<dbReference type="InterPro" id="IPR017853">
    <property type="entry name" value="GH"/>
</dbReference>
<gene>
    <name evidence="8" type="ORF">BN1708_001995</name>
</gene>
<keyword evidence="9" id="KW-1185">Reference proteome</keyword>
<dbReference type="InterPro" id="IPR001223">
    <property type="entry name" value="Glyco_hydro18_cat"/>
</dbReference>
<dbReference type="Gene3D" id="3.10.50.10">
    <property type="match status" value="2"/>
</dbReference>
<feature type="domain" description="Chitin-binding type-1" evidence="6">
    <location>
        <begin position="1758"/>
        <end position="1812"/>
    </location>
</feature>
<organism evidence="8 9">
    <name type="scientific">Verticillium longisporum</name>
    <name type="common">Verticillium dahliae var. longisporum</name>
    <dbReference type="NCBI Taxonomy" id="100787"/>
    <lineage>
        <taxon>Eukaryota</taxon>
        <taxon>Fungi</taxon>
        <taxon>Dikarya</taxon>
        <taxon>Ascomycota</taxon>
        <taxon>Pezizomycotina</taxon>
        <taxon>Sordariomycetes</taxon>
        <taxon>Hypocreomycetidae</taxon>
        <taxon>Glomerellales</taxon>
        <taxon>Plectosphaerellaceae</taxon>
        <taxon>Verticillium</taxon>
    </lineage>
</organism>
<dbReference type="PROSITE" id="PS00026">
    <property type="entry name" value="CHIT_BIND_I_1"/>
    <property type="match status" value="1"/>
</dbReference>
<comment type="similarity">
    <text evidence="1">Belongs to the glycosyl hydrolase 18 family. Chitinase class V subfamily.</text>
</comment>
<dbReference type="GO" id="GO:0006508">
    <property type="term" value="P:proteolysis"/>
    <property type="evidence" value="ECO:0007669"/>
    <property type="project" value="InterPro"/>
</dbReference>
<dbReference type="SUPFAM" id="SSF54556">
    <property type="entry name" value="Chitinase insertion domain"/>
    <property type="match status" value="2"/>
</dbReference>
<feature type="compositionally biased region" description="Polar residues" evidence="5">
    <location>
        <begin position="2368"/>
        <end position="2379"/>
    </location>
</feature>
<dbReference type="STRING" id="100787.A0A0G4KDL5"/>
<dbReference type="PANTHER" id="PTHR11177">
    <property type="entry name" value="CHITINASE"/>
    <property type="match status" value="1"/>
</dbReference>
<feature type="compositionally biased region" description="Basic and acidic residues" evidence="5">
    <location>
        <begin position="994"/>
        <end position="1004"/>
    </location>
</feature>
<feature type="domain" description="Chitin-binding type-1" evidence="6">
    <location>
        <begin position="112"/>
        <end position="150"/>
    </location>
</feature>
<feature type="disulfide bond" evidence="4">
    <location>
        <begin position="125"/>
        <end position="139"/>
    </location>
</feature>
<feature type="compositionally biased region" description="Basic residues" evidence="5">
    <location>
        <begin position="984"/>
        <end position="993"/>
    </location>
</feature>
<feature type="compositionally biased region" description="Basic residues" evidence="5">
    <location>
        <begin position="2656"/>
        <end position="2666"/>
    </location>
</feature>
<dbReference type="GO" id="GO:0008061">
    <property type="term" value="F:chitin binding"/>
    <property type="evidence" value="ECO:0007669"/>
    <property type="project" value="UniProtKB-UniRule"/>
</dbReference>
<feature type="region of interest" description="Disordered" evidence="5">
    <location>
        <begin position="2655"/>
        <end position="2685"/>
    </location>
</feature>
<dbReference type="GO" id="GO:0008843">
    <property type="term" value="F:endochitinase activity"/>
    <property type="evidence" value="ECO:0007669"/>
    <property type="project" value="UniProtKB-EC"/>
</dbReference>
<dbReference type="SMART" id="SM00270">
    <property type="entry name" value="ChtBD1"/>
    <property type="match status" value="3"/>
</dbReference>
<evidence type="ECO:0000256" key="1">
    <source>
        <dbReference type="ARBA" id="ARBA00008682"/>
    </source>
</evidence>
<feature type="compositionally biased region" description="Pro residues" evidence="5">
    <location>
        <begin position="3243"/>
        <end position="3257"/>
    </location>
</feature>
<evidence type="ECO:0000256" key="4">
    <source>
        <dbReference type="PROSITE-ProRule" id="PRU00261"/>
    </source>
</evidence>
<dbReference type="InterPro" id="IPR036861">
    <property type="entry name" value="Endochitinase-like_sf"/>
</dbReference>
<feature type="compositionally biased region" description="Polar residues" evidence="5">
    <location>
        <begin position="695"/>
        <end position="709"/>
    </location>
</feature>
<dbReference type="Gene3D" id="3.20.20.80">
    <property type="entry name" value="Glycosidases"/>
    <property type="match status" value="2"/>
</dbReference>
<feature type="disulfide bond" evidence="4">
    <location>
        <begin position="120"/>
        <end position="132"/>
    </location>
</feature>
<feature type="region of interest" description="Disordered" evidence="5">
    <location>
        <begin position="3232"/>
        <end position="3259"/>
    </location>
</feature>
<feature type="disulfide bond" evidence="4">
    <location>
        <begin position="1751"/>
        <end position="1755"/>
    </location>
</feature>
<dbReference type="SMART" id="SM00636">
    <property type="entry name" value="Glyco_18"/>
    <property type="match status" value="2"/>
</dbReference>
<dbReference type="Pfam" id="PF00704">
    <property type="entry name" value="Glyco_hydro_18"/>
    <property type="match status" value="2"/>
</dbReference>
<feature type="disulfide bond" evidence="4">
    <location>
        <begin position="1727"/>
        <end position="1739"/>
    </location>
</feature>
<dbReference type="InterPro" id="IPR029070">
    <property type="entry name" value="Chitinase_insertion_sf"/>
</dbReference>
<dbReference type="Proteomes" id="UP000044602">
    <property type="component" value="Unassembled WGS sequence"/>
</dbReference>
<dbReference type="InterPro" id="IPR018371">
    <property type="entry name" value="Chitin-binding_1_CS"/>
</dbReference>
<dbReference type="SUPFAM" id="SSF57016">
    <property type="entry name" value="Plant lectins/antimicrobial peptides"/>
    <property type="match status" value="1"/>
</dbReference>
<evidence type="ECO:0000259" key="6">
    <source>
        <dbReference type="PROSITE" id="PS50941"/>
    </source>
</evidence>
<feature type="compositionally biased region" description="Basic and acidic residues" evidence="5">
    <location>
        <begin position="2675"/>
        <end position="2685"/>
    </location>
</feature>
<dbReference type="PANTHER" id="PTHR11177:SF333">
    <property type="entry name" value="CHITINASE"/>
    <property type="match status" value="1"/>
</dbReference>
<feature type="domain" description="Chitin-binding type-1" evidence="6">
    <location>
        <begin position="1719"/>
        <end position="1757"/>
    </location>
</feature>
<dbReference type="GO" id="GO:0004252">
    <property type="term" value="F:serine-type endopeptidase activity"/>
    <property type="evidence" value="ECO:0007669"/>
    <property type="project" value="InterPro"/>
</dbReference>
<feature type="region of interest" description="Disordered" evidence="5">
    <location>
        <begin position="1555"/>
        <end position="1592"/>
    </location>
</feature>
<dbReference type="CDD" id="cd00306">
    <property type="entry name" value="Peptidases_S8_S53"/>
    <property type="match status" value="2"/>
</dbReference>
<evidence type="ECO:0000313" key="8">
    <source>
        <dbReference type="EMBL" id="CRJ81851.1"/>
    </source>
</evidence>
<evidence type="ECO:0000256" key="2">
    <source>
        <dbReference type="ARBA" id="ARBA00012729"/>
    </source>
</evidence>
<dbReference type="Gene3D" id="3.40.50.200">
    <property type="entry name" value="Peptidase S8/S53 domain"/>
    <property type="match status" value="2"/>
</dbReference>
<feature type="disulfide bond" evidence="4">
    <location>
        <begin position="1732"/>
        <end position="1746"/>
    </location>
</feature>
<comment type="caution">
    <text evidence="4">Lacks conserved residue(s) required for the propagation of feature annotation.</text>
</comment>
<dbReference type="PROSITE" id="PS50941">
    <property type="entry name" value="CHIT_BIND_I_2"/>
    <property type="match status" value="3"/>
</dbReference>
<dbReference type="InterPro" id="IPR050314">
    <property type="entry name" value="Glycosyl_Hydrlase_18"/>
</dbReference>
<dbReference type="GO" id="GO:0005975">
    <property type="term" value="P:carbohydrate metabolic process"/>
    <property type="evidence" value="ECO:0007669"/>
    <property type="project" value="InterPro"/>
</dbReference>
<dbReference type="EMBL" id="CVQH01000002">
    <property type="protein sequence ID" value="CRJ81851.1"/>
    <property type="molecule type" value="Genomic_DNA"/>
</dbReference>
<dbReference type="EC" id="3.2.1.14" evidence="2"/>
<protein>
    <recommendedName>
        <fullName evidence="2">chitinase</fullName>
        <ecNumber evidence="2">3.2.1.14</ecNumber>
    </recommendedName>
</protein>
<dbReference type="InterPro" id="IPR036852">
    <property type="entry name" value="Peptidase_S8/S53_dom_sf"/>
</dbReference>
<dbReference type="CDD" id="cd00035">
    <property type="entry name" value="ChtBD1"/>
    <property type="match status" value="1"/>
</dbReference>
<dbReference type="PROSITE" id="PS51910">
    <property type="entry name" value="GH18_2"/>
    <property type="match status" value="2"/>
</dbReference>
<sequence length="3378" mass="363399">RFSAGVQAAMRSQSSTSLTVFAVVGIILLCLPALIFADVAYQPRAGRTIAQRDSDNTDLSWRDQIVFSPAHQDPAKAPAVPIAALENSTTASIPAVSVFNPRGLNTFQKRQALRCDDGPCIDGSCCSKEKICGYGPSYCGAGNCTSQCDATAMCGEYSENAEMPCGSGSSSKRKVGYYQSWNVRDRRCNKVSPSQLDTTGYTHLFYSFAFIDPKTFRITPAHSDDDSMMREFTKLSKDGKLQTWIATGGFDFSNPEVATHTTWSDMVSTKANRAAFIASVKEYMDTYGFQGVDLDWEYPGAPERGGRKLADVRNFPMLLREMRAAYGSSYGISLTLAPDYWYLRWFDAKAMEPSVDFFGFMAYDLHGSWDADVLALGKKVRGQADIREIANNTIPLWFDGLDPKKINFGLAMYGRGYTLADPKCNQLLCPFSGPSKPAPCTAFGGVMSLVEIKQLIKERGITPQYLADSMMKQITWDDQWIGYDDEETFAAKQAFADGMCFGGTMVWSIDFQVPGSGGHDQNENTVYLDPKVYEGTPAQCSAPCVFVLPPSALPSATTIQIPPYSTSLSVAPGITSNIVIRPPPIVTSSLQFSNVDVTQGQTTGNVHPTVSLDLPPFVTTITGPGGVQTRTLLLPPWPQITNGPPESWTTSGNPWTNPGVTGVPAPTDVIPLPPPEMITKTPYTGPGGSVDPTGTWPTSFDIQPVSTSVPDDGEDDDDDGPKSKSTCNLWFFWTCIDIGGIKIGGWEWNLPQGIWGPGPPPIGRINPPPGFTFKGNLPNWPKITVGPGGKVTAPPKPASCTPAEASLCATTTSFGTTVQNGVTKTTTTQVKETCATITGCNLRDVDSTETGRACSLAKRTINLTGVPLPEMTAAAEPPPDIAKRANSIWDCEETGEDGIIWPQDPKEGGQTRIRALLQERKDALGGTHSWTEVRAGDLDYTAFYYVDNMGPVAQAYFDSDEVKEINRAYNYRADIAPRLSRAQLRRSKAKRSAKASDSRTDAPVRVETLASDGVEKLNEAADSLNNETPDIGKRATSPEISDRWHLSHISIPERVDWDVDDDPHIPSQNKFAYYFNNREGSGQTVYIMEERTGQSGEFTGQLKAPLSPHSYLSSMWYDDDPDDVTEMRRHGTVISAMVGGVASAIARQASLVVVPTKLEVEEDWPLEIFLASLVAISQDIVKEKKPQDTTIVNMSFGIPMKYAEPHFWTIMRQLMVLMEAKYGTVFVAASGNAEPDPADGPLVDPGVFIDANSMPYEAMPYVPGMMVVGASNREGYRRKLSMVGKNVEFWAPGEQLPYPLGVSNRRQINGGSPAAGLVSGLVASLRSDPTFSNFVKPAQLKQQMKSLARAISYQGVTNADKPVVVYNGQRSDQSCPPNSNAGAVSERRLTIRQVESCPLPGQPGNPEGVPVPSLTYRPGPPGPLCTANCGRLCEGFFCVPQPTGTPPEFTPPSNPGATGPGWVPPPPVTLPNLPTLPPSEPGVTPGPGTVCLSSATVTQCNGRPGQAVCVTSTSCASFGTLGPFPTLPPSVTSPPGGICVSTATWVITGGPKGEATVTTSGCGKWTVPSAPEPTPNPPSPPPPPERNHGVVRSKGGWPVFIASAALPENIPHPDPPHHSPVRCLPKLHSAPSSHLIWRSALIFADVAYQPRAGHTIAQRDSGNTDLSWRDQIVFSPAHQDPAKAPAVPITALENSTTASIPAVSVFNPRGLNTFQKRQALRCDDGPCIDGSCCSKEKICGYGPSYCGAGNCTSQCDATAMCGEYSENAEMPCGMKLCCSAMGWCGTRDIYCHNADPVQNTLPCQAGYGSCSITPSPSCAQGSGSSSKRKVGYYQSWNVRDRRCNKVSPSQLDTTGYTHLFYSFAFIDPKTFRITPAHSDDDSMMREFTKLSQDGKLQTWIAIGGFDFSNPEVATHTTWSDMVSTKANRAAFIASVKEYMDTYGFQGVDLDWEYPGAPERGGRKLADVRNFPMLLREMRAAYGSSYGISLTLAPDYWYLRWFDAKAMEPSVDFFGFMAYDLFMNDGVIRLSGVFRFADLHGSWDADVLALGKKVRGQADIREIANNTIPLWFDGLDPKKINFGLAMYGRGYTLADPKCNQLLCPFSGPSKPAPCTAFGGVMSLVEIKQLIKERGITPQYLADSMMKQITWDDQWIGYDDEETFAAKQAFADGMCFGGTMVWSIDFQVPGSGGHDQNENTVYLDPKVYEGTPAQCSAPCVFVLPPSALPSATTIQIPPYSTSLSVAPGITSNIVIRPPPIVTNSLQFSNVDVTQGQTNGNVHPTISLDLPPFVTTITGPGGVQTRTLLLPPWPQITNGPPESWTTSGNPWTNPGFTGVPVPTDVIPLPPPEIITKTPYTGPGGSVDPTGTWPTSFDIQPVTTAVPDEGEDDDGDGPKSKSTCNLWFFWTCIDIGGIKIGGWEWNLPQGIWGPGPPPIGRINPPPGFTFKGNLPNWPKITVGPGGKVTAPPKPASCTPAEASLCATTTSFGTTVQNGVTRTTTTQVKETCATITGCNLRDVDSTETGKACSLAKRTINLTGVPLPEMTAAAEPPPDIAKRANSIWDCEETGEDGIVWPQDPKEGGQIRIRALLQERKDALGATHGWTEVRAGDLDYTAFYYVDNMGPVAQAYFDSDEVKEIKRAYNYRADIAPRLSKAQLRRSRAKRSAKASNGHPDTPVRDETPASDGVEKLNEAAELLKNETSDIAKRATSPEISDRWHLSHISIPERVDWNVDDDPHIPSQNKFAYYFNNREGSGQTVYIMEERTGQSGEFTGQLKAPLSPHGYLSSMWYDDDPNDVTEMRRHGTVVSAMVGGVASGIARQASLVVVPTKLEVEEDWPVEIFLASLVAISQDIVKEKKPQDTTIVNMSFGIPMRYAEPHLWTIMRQLMVLMEAKYGTVFVAASGNAEPDPADGPLVDPGVFIDANSMPYEAMPYVPGMMVVGASNREGYRRKLSMVGTNVEFWAPGERLPYPLGVSNQRQINGGSPAAGLVSGLVASLRSDPTFSNFVKPAQLKQQMKSLARAISYQGVTNADKPVVVYNGQRRDQSCLPNSNAAAVSERRLSIRQVESCPLPGQPGNPEGVPVPSLTYKPGPPGPLCTANCGRLCEGFFCVPQPTGTPPEFTPPSNPGATGPGWVPPPPVTLPNLPTLPPSEPGVTPGPGTVCLSSATVTQCNGRPGQAVCVTSTSCASFGTLGPFPTLPPSVTSPPGGICVSTATWVITGGPKGEATVTTSGCGKWTVPSAPEPTPNPPSPPPPPERNHGVVVISYYEFGQFTVGGTFWTREHRAFSVPFGGQIKQCSASAIASQSAPGVLASAKLPTKMGPFQAEGRTCEYSGSPDSPGQLSCNGLPTVSCEGASQTDICGSGTPIMKALAFCRF</sequence>
<feature type="non-terminal residue" evidence="8">
    <location>
        <position position="1"/>
    </location>
</feature>
<reference evidence="8 9" key="1">
    <citation type="submission" date="2015-05" db="EMBL/GenBank/DDBJ databases">
        <authorList>
            <person name="Wang D.B."/>
            <person name="Wang M."/>
        </authorList>
    </citation>
    <scope>NUCLEOTIDE SEQUENCE [LARGE SCALE GENOMIC DNA]</scope>
    <source>
        <strain evidence="8">VL1</strain>
    </source>
</reference>
<evidence type="ECO:0000313" key="9">
    <source>
        <dbReference type="Proteomes" id="UP000044602"/>
    </source>
</evidence>
<feature type="region of interest" description="Disordered" evidence="5">
    <location>
        <begin position="2367"/>
        <end position="2396"/>
    </location>
</feature>
<feature type="domain" description="GH18" evidence="7">
    <location>
        <begin position="172"/>
        <end position="526"/>
    </location>
</feature>
<evidence type="ECO:0000256" key="5">
    <source>
        <dbReference type="SAM" id="MobiDB-lite"/>
    </source>
</evidence>
<feature type="compositionally biased region" description="Pro residues" evidence="5">
    <location>
        <begin position="1570"/>
        <end position="1584"/>
    </location>
</feature>
<feature type="domain" description="GH18" evidence="7">
    <location>
        <begin position="1827"/>
        <end position="2199"/>
    </location>
</feature>
<name>A0A0G4KDL5_VERLO</name>
<dbReference type="InterPro" id="IPR001002">
    <property type="entry name" value="Chitin-bd_1"/>
</dbReference>
<feature type="disulfide bond" evidence="4">
    <location>
        <begin position="1772"/>
        <end position="1784"/>
    </location>
</feature>
<keyword evidence="4" id="KW-1015">Disulfide bond</keyword>
<dbReference type="Gene3D" id="3.30.60.10">
    <property type="entry name" value="Endochitinase-like"/>
    <property type="match status" value="1"/>
</dbReference>
<dbReference type="Pfam" id="PF00082">
    <property type="entry name" value="Peptidase_S8"/>
    <property type="match status" value="2"/>
</dbReference>
<evidence type="ECO:0000259" key="7">
    <source>
        <dbReference type="PROSITE" id="PS51910"/>
    </source>
</evidence>
<feature type="region of interest" description="Disordered" evidence="5">
    <location>
        <begin position="680"/>
        <end position="723"/>
    </location>
</feature>
<keyword evidence="3 4" id="KW-0147">Chitin-binding</keyword>
<feature type="disulfide bond" evidence="4">
    <location>
        <begin position="1777"/>
        <end position="1791"/>
    </location>
</feature>
<dbReference type="SUPFAM" id="SSF51445">
    <property type="entry name" value="(Trans)glycosidases"/>
    <property type="match status" value="2"/>
</dbReference>
<evidence type="ECO:0000256" key="3">
    <source>
        <dbReference type="ARBA" id="ARBA00022669"/>
    </source>
</evidence>
<dbReference type="InterPro" id="IPR000209">
    <property type="entry name" value="Peptidase_S8/S53_dom"/>
</dbReference>
<feature type="disulfide bond" evidence="4">
    <location>
        <begin position="144"/>
        <end position="148"/>
    </location>
</feature>
<proteinExistence type="inferred from homology"/>
<accession>A0A0G4KDL5</accession>